<dbReference type="Proteomes" id="UP001190700">
    <property type="component" value="Unassembled WGS sequence"/>
</dbReference>
<feature type="region of interest" description="Disordered" evidence="1">
    <location>
        <begin position="53"/>
        <end position="80"/>
    </location>
</feature>
<dbReference type="EMBL" id="LGRX02002578">
    <property type="protein sequence ID" value="KAK3283930.1"/>
    <property type="molecule type" value="Genomic_DNA"/>
</dbReference>
<evidence type="ECO:0000313" key="3">
    <source>
        <dbReference type="Proteomes" id="UP001190700"/>
    </source>
</evidence>
<keyword evidence="3" id="KW-1185">Reference proteome</keyword>
<gene>
    <name evidence="2" type="ORF">CYMTET_8394</name>
</gene>
<proteinExistence type="predicted"/>
<organism evidence="2 3">
    <name type="scientific">Cymbomonas tetramitiformis</name>
    <dbReference type="NCBI Taxonomy" id="36881"/>
    <lineage>
        <taxon>Eukaryota</taxon>
        <taxon>Viridiplantae</taxon>
        <taxon>Chlorophyta</taxon>
        <taxon>Pyramimonadophyceae</taxon>
        <taxon>Pyramimonadales</taxon>
        <taxon>Pyramimonadaceae</taxon>
        <taxon>Cymbomonas</taxon>
    </lineage>
</organism>
<reference evidence="2 3" key="1">
    <citation type="journal article" date="2015" name="Genome Biol. Evol.">
        <title>Comparative Genomics of a Bacterivorous Green Alga Reveals Evolutionary Causalities and Consequences of Phago-Mixotrophic Mode of Nutrition.</title>
        <authorList>
            <person name="Burns J.A."/>
            <person name="Paasch A."/>
            <person name="Narechania A."/>
            <person name="Kim E."/>
        </authorList>
    </citation>
    <scope>NUCLEOTIDE SEQUENCE [LARGE SCALE GENOMIC DNA]</scope>
    <source>
        <strain evidence="2 3">PLY_AMNH</strain>
    </source>
</reference>
<protein>
    <submittedName>
        <fullName evidence="2">Uncharacterized protein</fullName>
    </submittedName>
</protein>
<accession>A0AAE0GT46</accession>
<evidence type="ECO:0000256" key="1">
    <source>
        <dbReference type="SAM" id="MobiDB-lite"/>
    </source>
</evidence>
<name>A0AAE0GT46_9CHLO</name>
<evidence type="ECO:0000313" key="2">
    <source>
        <dbReference type="EMBL" id="KAK3283930.1"/>
    </source>
</evidence>
<dbReference type="AlphaFoldDB" id="A0AAE0GT46"/>
<feature type="compositionally biased region" description="Acidic residues" evidence="1">
    <location>
        <begin position="64"/>
        <end position="73"/>
    </location>
</feature>
<comment type="caution">
    <text evidence="2">The sequence shown here is derived from an EMBL/GenBank/DDBJ whole genome shotgun (WGS) entry which is preliminary data.</text>
</comment>
<sequence length="104" mass="11589">MGDSYGDSYLRSFVPSSALRARYDQEHLLPTMMSAYYKASHAAFDPVAATSDRAGTNATPVGEEGCEDLQEDESVPRSEEEVVRAAMIAELKKFRSMERYQRGT</sequence>